<keyword evidence="10 16" id="KW-0547">Nucleotide-binding</keyword>
<dbReference type="InterPro" id="IPR011009">
    <property type="entry name" value="Kinase-like_dom_sf"/>
</dbReference>
<evidence type="ECO:0000256" key="11">
    <source>
        <dbReference type="ARBA" id="ARBA00022777"/>
    </source>
</evidence>
<dbReference type="PANTHER" id="PTHR48012:SF27">
    <property type="entry name" value="SERINE_THREONINE-PROTEIN KINASE SID1"/>
    <property type="match status" value="1"/>
</dbReference>
<feature type="region of interest" description="Disordered" evidence="17">
    <location>
        <begin position="488"/>
        <end position="513"/>
    </location>
</feature>
<dbReference type="InterPro" id="IPR017441">
    <property type="entry name" value="Protein_kinase_ATP_BS"/>
</dbReference>
<feature type="region of interest" description="Disordered" evidence="17">
    <location>
        <begin position="361"/>
        <end position="390"/>
    </location>
</feature>
<dbReference type="GO" id="GO:0005524">
    <property type="term" value="F:ATP binding"/>
    <property type="evidence" value="ECO:0007669"/>
    <property type="project" value="UniProtKB-UniRule"/>
</dbReference>
<evidence type="ECO:0000256" key="17">
    <source>
        <dbReference type="SAM" id="MobiDB-lite"/>
    </source>
</evidence>
<evidence type="ECO:0000256" key="3">
    <source>
        <dbReference type="ARBA" id="ARBA00008874"/>
    </source>
</evidence>
<feature type="region of interest" description="Disordered" evidence="17">
    <location>
        <begin position="1"/>
        <end position="32"/>
    </location>
</feature>
<dbReference type="GO" id="GO:0004674">
    <property type="term" value="F:protein serine/threonine kinase activity"/>
    <property type="evidence" value="ECO:0007669"/>
    <property type="project" value="UniProtKB-KW"/>
</dbReference>
<dbReference type="Gene3D" id="1.10.510.10">
    <property type="entry name" value="Transferase(Phosphotransferase) domain 1"/>
    <property type="match status" value="1"/>
</dbReference>
<keyword evidence="7" id="KW-0597">Phosphoprotein</keyword>
<keyword evidence="9" id="KW-0479">Metal-binding</keyword>
<feature type="region of interest" description="Disordered" evidence="17">
    <location>
        <begin position="425"/>
        <end position="454"/>
    </location>
</feature>
<keyword evidence="20" id="KW-1185">Reference proteome</keyword>
<keyword evidence="6" id="KW-0723">Serine/threonine-protein kinase</keyword>
<dbReference type="STRING" id="945553.A0A0D2PYL2"/>
<sequence length="666" mass="72836">MAKLSRSTPPSPKADYKSRPREPHPVPSSDPASQYTLLEKLGTGSFGVVYKAIHNDTKQIVAVKQIDLEDSDDDISEIQQEIASLAQCDSEYVTRYYGSFVVDYKLWIIMEYLAGGSCLDLLKPGTFSEAHIAVICRELLLGLDYLHTEGTIHRDIKAANVLLSSSGKVKLADFGVAAQLTNTLRHTFVGTPFWMAPEVIRQAGYDVKADMWSLGITAIEMAKGEPPLAEYHPMRVLFLIPKAKPPVLEGAFSATFKDFVSQCLTKDPKLRPSANELLQHRFIRSARKTSYLTELIERYQDYRARSPPKNQVNHASVRSNATWDINDTMRSDWNFDTVKTISALGSFRGSINNLALPPGMVAEDDESFGDIDDEDSLDTDAATRGSEPLPINGLGMSFEASHSTMVIKSPHASAIKAADSEEALAGAPPAYSGSPRSARRASYAARTSTDGPGTVLREADLGTGIDTIRPVKKVDPAGSLRLSSEFVGSMRKEGSVSSPRSPTHKRTSSDLSKAGRSLVDDVVLPILSNTIRDDMDAREIESLSMLQKGFADLRDANPELAYNVILDILQGINENAAVKQYVQTSRGLFPHKRIIRRSEMTSKGLVVTEELEEISGLPSSSSPTGSMGAAPGLPAQESPSRKSPIAELLYMRWLEGLKLKWPSMLS</sequence>
<organism evidence="19 20">
    <name type="scientific">Hypholoma sublateritium (strain FD-334 SS-4)</name>
    <dbReference type="NCBI Taxonomy" id="945553"/>
    <lineage>
        <taxon>Eukaryota</taxon>
        <taxon>Fungi</taxon>
        <taxon>Dikarya</taxon>
        <taxon>Basidiomycota</taxon>
        <taxon>Agaricomycotina</taxon>
        <taxon>Agaricomycetes</taxon>
        <taxon>Agaricomycetidae</taxon>
        <taxon>Agaricales</taxon>
        <taxon>Agaricineae</taxon>
        <taxon>Strophariaceae</taxon>
        <taxon>Hypholoma</taxon>
    </lineage>
</organism>
<dbReference type="InterPro" id="IPR000719">
    <property type="entry name" value="Prot_kinase_dom"/>
</dbReference>
<keyword evidence="11" id="KW-0418">Kinase</keyword>
<dbReference type="PANTHER" id="PTHR48012">
    <property type="entry name" value="STERILE20-LIKE KINASE, ISOFORM B-RELATED"/>
    <property type="match status" value="1"/>
</dbReference>
<evidence type="ECO:0000256" key="9">
    <source>
        <dbReference type="ARBA" id="ARBA00022723"/>
    </source>
</evidence>
<dbReference type="PROSITE" id="PS00107">
    <property type="entry name" value="PROTEIN_KINASE_ATP"/>
    <property type="match status" value="1"/>
</dbReference>
<evidence type="ECO:0000256" key="12">
    <source>
        <dbReference type="ARBA" id="ARBA00022840"/>
    </source>
</evidence>
<dbReference type="OrthoDB" id="248923at2759"/>
<dbReference type="EMBL" id="KN817536">
    <property type="protein sequence ID" value="KJA24475.1"/>
    <property type="molecule type" value="Genomic_DNA"/>
</dbReference>
<evidence type="ECO:0000313" key="20">
    <source>
        <dbReference type="Proteomes" id="UP000054270"/>
    </source>
</evidence>
<dbReference type="Pfam" id="PF00069">
    <property type="entry name" value="Pkinase"/>
    <property type="match status" value="1"/>
</dbReference>
<evidence type="ECO:0000256" key="7">
    <source>
        <dbReference type="ARBA" id="ARBA00022553"/>
    </source>
</evidence>
<dbReference type="Gene3D" id="3.30.200.20">
    <property type="entry name" value="Phosphorylase Kinase, domain 1"/>
    <property type="match status" value="1"/>
</dbReference>
<evidence type="ECO:0000256" key="4">
    <source>
        <dbReference type="ARBA" id="ARBA00012513"/>
    </source>
</evidence>
<comment type="subcellular location">
    <subcellularLocation>
        <location evidence="2">Cytoplasm</location>
    </subcellularLocation>
</comment>
<dbReference type="InterPro" id="IPR050629">
    <property type="entry name" value="STE20/SPS1-PAK"/>
</dbReference>
<feature type="domain" description="Protein kinase" evidence="18">
    <location>
        <begin position="35"/>
        <end position="283"/>
    </location>
</feature>
<evidence type="ECO:0000256" key="1">
    <source>
        <dbReference type="ARBA" id="ARBA00001946"/>
    </source>
</evidence>
<evidence type="ECO:0000256" key="16">
    <source>
        <dbReference type="PROSITE-ProRule" id="PRU10141"/>
    </source>
</evidence>
<feature type="compositionally biased region" description="Acidic residues" evidence="17">
    <location>
        <begin position="362"/>
        <end position="378"/>
    </location>
</feature>
<proteinExistence type="inferred from homology"/>
<dbReference type="FunFam" id="1.10.510.10:FF:000411">
    <property type="entry name" value="Probable Ste20-like kinase Don3"/>
    <property type="match status" value="1"/>
</dbReference>
<comment type="catalytic activity">
    <reaction evidence="14">
        <text>L-threonyl-[protein] + ATP = O-phospho-L-threonyl-[protein] + ADP + H(+)</text>
        <dbReference type="Rhea" id="RHEA:46608"/>
        <dbReference type="Rhea" id="RHEA-COMP:11060"/>
        <dbReference type="Rhea" id="RHEA-COMP:11605"/>
        <dbReference type="ChEBI" id="CHEBI:15378"/>
        <dbReference type="ChEBI" id="CHEBI:30013"/>
        <dbReference type="ChEBI" id="CHEBI:30616"/>
        <dbReference type="ChEBI" id="CHEBI:61977"/>
        <dbReference type="ChEBI" id="CHEBI:456216"/>
        <dbReference type="EC" id="2.7.11.1"/>
    </reaction>
</comment>
<keyword evidence="8" id="KW-0808">Transferase</keyword>
<evidence type="ECO:0000313" key="19">
    <source>
        <dbReference type="EMBL" id="KJA24475.1"/>
    </source>
</evidence>
<evidence type="ECO:0000256" key="5">
    <source>
        <dbReference type="ARBA" id="ARBA00022490"/>
    </source>
</evidence>
<evidence type="ECO:0000259" key="18">
    <source>
        <dbReference type="PROSITE" id="PS50011"/>
    </source>
</evidence>
<dbReference type="PROSITE" id="PS50011">
    <property type="entry name" value="PROTEIN_KINASE_DOM"/>
    <property type="match status" value="1"/>
</dbReference>
<evidence type="ECO:0000256" key="13">
    <source>
        <dbReference type="ARBA" id="ARBA00022842"/>
    </source>
</evidence>
<comment type="similarity">
    <text evidence="3">Belongs to the protein kinase superfamily. STE Ser/Thr protein kinase family. STE20 subfamily.</text>
</comment>
<dbReference type="SMART" id="SM00220">
    <property type="entry name" value="S_TKc"/>
    <property type="match status" value="1"/>
</dbReference>
<protein>
    <recommendedName>
        <fullName evidence="4">non-specific serine/threonine protein kinase</fullName>
        <ecNumber evidence="4">2.7.11.1</ecNumber>
    </recommendedName>
</protein>
<evidence type="ECO:0000256" key="14">
    <source>
        <dbReference type="ARBA" id="ARBA00047899"/>
    </source>
</evidence>
<dbReference type="GO" id="GO:0005737">
    <property type="term" value="C:cytoplasm"/>
    <property type="evidence" value="ECO:0007669"/>
    <property type="project" value="UniProtKB-SubCell"/>
</dbReference>
<comment type="catalytic activity">
    <reaction evidence="15">
        <text>L-seryl-[protein] + ATP = O-phospho-L-seryl-[protein] + ADP + H(+)</text>
        <dbReference type="Rhea" id="RHEA:17989"/>
        <dbReference type="Rhea" id="RHEA-COMP:9863"/>
        <dbReference type="Rhea" id="RHEA-COMP:11604"/>
        <dbReference type="ChEBI" id="CHEBI:15378"/>
        <dbReference type="ChEBI" id="CHEBI:29999"/>
        <dbReference type="ChEBI" id="CHEBI:30616"/>
        <dbReference type="ChEBI" id="CHEBI:83421"/>
        <dbReference type="ChEBI" id="CHEBI:456216"/>
        <dbReference type="EC" id="2.7.11.1"/>
    </reaction>
</comment>
<feature type="region of interest" description="Disordered" evidence="17">
    <location>
        <begin position="614"/>
        <end position="640"/>
    </location>
</feature>
<evidence type="ECO:0000256" key="15">
    <source>
        <dbReference type="ARBA" id="ARBA00048679"/>
    </source>
</evidence>
<keyword evidence="5" id="KW-0963">Cytoplasm</keyword>
<accession>A0A0D2PYL2</accession>
<evidence type="ECO:0000256" key="2">
    <source>
        <dbReference type="ARBA" id="ARBA00004496"/>
    </source>
</evidence>
<feature type="compositionally biased region" description="Low complexity" evidence="17">
    <location>
        <begin position="425"/>
        <end position="446"/>
    </location>
</feature>
<reference evidence="20" key="1">
    <citation type="submission" date="2014-04" db="EMBL/GenBank/DDBJ databases">
        <title>Evolutionary Origins and Diversification of the Mycorrhizal Mutualists.</title>
        <authorList>
            <consortium name="DOE Joint Genome Institute"/>
            <consortium name="Mycorrhizal Genomics Consortium"/>
            <person name="Kohler A."/>
            <person name="Kuo A."/>
            <person name="Nagy L.G."/>
            <person name="Floudas D."/>
            <person name="Copeland A."/>
            <person name="Barry K.W."/>
            <person name="Cichocki N."/>
            <person name="Veneault-Fourrey C."/>
            <person name="LaButti K."/>
            <person name="Lindquist E.A."/>
            <person name="Lipzen A."/>
            <person name="Lundell T."/>
            <person name="Morin E."/>
            <person name="Murat C."/>
            <person name="Riley R."/>
            <person name="Ohm R."/>
            <person name="Sun H."/>
            <person name="Tunlid A."/>
            <person name="Henrissat B."/>
            <person name="Grigoriev I.V."/>
            <person name="Hibbett D.S."/>
            <person name="Martin F."/>
        </authorList>
    </citation>
    <scope>NUCLEOTIDE SEQUENCE [LARGE SCALE GENOMIC DNA]</scope>
    <source>
        <strain evidence="20">FD-334 SS-4</strain>
    </source>
</reference>
<dbReference type="EC" id="2.7.11.1" evidence="4"/>
<evidence type="ECO:0000256" key="6">
    <source>
        <dbReference type="ARBA" id="ARBA00022527"/>
    </source>
</evidence>
<name>A0A0D2PYL2_HYPSF</name>
<dbReference type="CDD" id="cd06609">
    <property type="entry name" value="STKc_MST3_like"/>
    <property type="match status" value="1"/>
</dbReference>
<evidence type="ECO:0000256" key="10">
    <source>
        <dbReference type="ARBA" id="ARBA00022741"/>
    </source>
</evidence>
<comment type="cofactor">
    <cofactor evidence="1">
        <name>Mg(2+)</name>
        <dbReference type="ChEBI" id="CHEBI:18420"/>
    </cofactor>
</comment>
<gene>
    <name evidence="19" type="ORF">HYPSUDRAFT_38493</name>
</gene>
<evidence type="ECO:0000256" key="8">
    <source>
        <dbReference type="ARBA" id="ARBA00022679"/>
    </source>
</evidence>
<keyword evidence="12 16" id="KW-0067">ATP-binding</keyword>
<dbReference type="Proteomes" id="UP000054270">
    <property type="component" value="Unassembled WGS sequence"/>
</dbReference>
<dbReference type="GO" id="GO:0046872">
    <property type="term" value="F:metal ion binding"/>
    <property type="evidence" value="ECO:0007669"/>
    <property type="project" value="UniProtKB-KW"/>
</dbReference>
<dbReference type="AlphaFoldDB" id="A0A0D2PYL2"/>
<feature type="binding site" evidence="16">
    <location>
        <position position="64"/>
    </location>
    <ligand>
        <name>ATP</name>
        <dbReference type="ChEBI" id="CHEBI:30616"/>
    </ligand>
</feature>
<dbReference type="OMA" id="YKAMHNE"/>
<feature type="compositionally biased region" description="Basic and acidic residues" evidence="17">
    <location>
        <begin position="14"/>
        <end position="24"/>
    </location>
</feature>
<keyword evidence="13" id="KW-0460">Magnesium</keyword>
<feature type="compositionally biased region" description="Low complexity" evidence="17">
    <location>
        <begin position="614"/>
        <end position="626"/>
    </location>
</feature>
<dbReference type="SUPFAM" id="SSF56112">
    <property type="entry name" value="Protein kinase-like (PK-like)"/>
    <property type="match status" value="1"/>
</dbReference>